<keyword evidence="2" id="KW-1185">Reference proteome</keyword>
<dbReference type="AlphaFoldDB" id="A0A4P7VIB0"/>
<reference evidence="1 2" key="1">
    <citation type="submission" date="2019-02" db="EMBL/GenBank/DDBJ databases">
        <title>Isolation and identification of novel species under the genus Muribaculum.</title>
        <authorList>
            <person name="Miyake S."/>
            <person name="Ding Y."/>
            <person name="Low A."/>
            <person name="Soh M."/>
            <person name="Seedorf H."/>
        </authorList>
    </citation>
    <scope>NUCLEOTIDE SEQUENCE [LARGE SCALE GENOMIC DNA]</scope>
    <source>
        <strain evidence="1 2">TLL-A4</strain>
    </source>
</reference>
<evidence type="ECO:0000313" key="2">
    <source>
        <dbReference type="Proteomes" id="UP000297031"/>
    </source>
</evidence>
<dbReference type="OrthoDB" id="1027383at2"/>
<accession>A0A4P7VIB0</accession>
<dbReference type="KEGG" id="mgod:E7746_06850"/>
<evidence type="ECO:0000313" key="1">
    <source>
        <dbReference type="EMBL" id="QCD35630.1"/>
    </source>
</evidence>
<dbReference type="RefSeq" id="WP_136410280.1">
    <property type="nucleotide sequence ID" value="NZ_CP039393.1"/>
</dbReference>
<sequence>MSETKKMTKQEILEIFKGEYKSVRRKYERKVEKYATEMNEDYEYFFRWHSDEMYKAQVNLMAVRELRPMTSLDDLDKIKTCLGNHIGNIEHTLIEGSQTPSSTNMMMNAAEVLKRVAMQELRGDLQRLLWAITCNE</sequence>
<name>A0A4P7VIB0_9BACT</name>
<gene>
    <name evidence="1" type="ORF">E7746_06850</name>
</gene>
<dbReference type="EMBL" id="CP039393">
    <property type="protein sequence ID" value="QCD35630.1"/>
    <property type="molecule type" value="Genomic_DNA"/>
</dbReference>
<dbReference type="Proteomes" id="UP000297031">
    <property type="component" value="Chromosome"/>
</dbReference>
<organism evidence="1 2">
    <name type="scientific">Muribaculum gordoncarteri</name>
    <dbReference type="NCBI Taxonomy" id="2530390"/>
    <lineage>
        <taxon>Bacteria</taxon>
        <taxon>Pseudomonadati</taxon>
        <taxon>Bacteroidota</taxon>
        <taxon>Bacteroidia</taxon>
        <taxon>Bacteroidales</taxon>
        <taxon>Muribaculaceae</taxon>
        <taxon>Muribaculum</taxon>
    </lineage>
</organism>
<proteinExistence type="predicted"/>
<protein>
    <submittedName>
        <fullName evidence="1">Uncharacterized protein</fullName>
    </submittedName>
</protein>